<evidence type="ECO:0000256" key="1">
    <source>
        <dbReference type="ARBA" id="ARBA00010203"/>
    </source>
</evidence>
<dbReference type="PRINTS" id="PR00508">
    <property type="entry name" value="S21N4MTFRASE"/>
</dbReference>
<keyword evidence="3 11" id="KW-0489">Methyltransferase</keyword>
<dbReference type="EC" id="2.1.1.113" evidence="2"/>
<dbReference type="InterPro" id="IPR001091">
    <property type="entry name" value="RM_Methyltransferase"/>
</dbReference>
<feature type="compositionally biased region" description="Basic and acidic residues" evidence="9">
    <location>
        <begin position="281"/>
        <end position="297"/>
    </location>
</feature>
<dbReference type="EMBL" id="MT144007">
    <property type="protein sequence ID" value="QJA46304.1"/>
    <property type="molecule type" value="Genomic_DNA"/>
</dbReference>
<dbReference type="GO" id="GO:0009007">
    <property type="term" value="F:site-specific DNA-methyltransferase (adenine-specific) activity"/>
    <property type="evidence" value="ECO:0007669"/>
    <property type="project" value="TreeGrafter"/>
</dbReference>
<evidence type="ECO:0000256" key="9">
    <source>
        <dbReference type="SAM" id="MobiDB-lite"/>
    </source>
</evidence>
<keyword evidence="7" id="KW-0238">DNA-binding</keyword>
<reference evidence="11" key="1">
    <citation type="submission" date="2020-03" db="EMBL/GenBank/DDBJ databases">
        <title>The deep terrestrial virosphere.</title>
        <authorList>
            <person name="Holmfeldt K."/>
            <person name="Nilsson E."/>
            <person name="Simone D."/>
            <person name="Lopez-Fernandez M."/>
            <person name="Wu X."/>
            <person name="de Brujin I."/>
            <person name="Lundin D."/>
            <person name="Andersson A."/>
            <person name="Bertilsson S."/>
            <person name="Dopson M."/>
        </authorList>
    </citation>
    <scope>NUCLEOTIDE SEQUENCE</scope>
    <source>
        <strain evidence="11">TM448A00373</strain>
        <strain evidence="12">TM448B00195</strain>
    </source>
</reference>
<dbReference type="AlphaFoldDB" id="A0A6H1ZFH5"/>
<evidence type="ECO:0000313" key="11">
    <source>
        <dbReference type="EMBL" id="QJA46304.1"/>
    </source>
</evidence>
<accession>A0A6H1ZFH5</accession>
<dbReference type="PANTHER" id="PTHR13370:SF3">
    <property type="entry name" value="TRNA (GUANINE(10)-N2)-METHYLTRANSFERASE HOMOLOG"/>
    <property type="match status" value="1"/>
</dbReference>
<comment type="catalytic activity">
    <reaction evidence="8">
        <text>a 2'-deoxycytidine in DNA + S-adenosyl-L-methionine = an N(4)-methyl-2'-deoxycytidine in DNA + S-adenosyl-L-homocysteine + H(+)</text>
        <dbReference type="Rhea" id="RHEA:16857"/>
        <dbReference type="Rhea" id="RHEA-COMP:11369"/>
        <dbReference type="Rhea" id="RHEA-COMP:13674"/>
        <dbReference type="ChEBI" id="CHEBI:15378"/>
        <dbReference type="ChEBI" id="CHEBI:57856"/>
        <dbReference type="ChEBI" id="CHEBI:59789"/>
        <dbReference type="ChEBI" id="CHEBI:85452"/>
        <dbReference type="ChEBI" id="CHEBI:137933"/>
        <dbReference type="EC" id="2.1.1.113"/>
    </reaction>
</comment>
<evidence type="ECO:0000256" key="3">
    <source>
        <dbReference type="ARBA" id="ARBA00022603"/>
    </source>
</evidence>
<evidence type="ECO:0000256" key="6">
    <source>
        <dbReference type="ARBA" id="ARBA00022747"/>
    </source>
</evidence>
<evidence type="ECO:0000256" key="2">
    <source>
        <dbReference type="ARBA" id="ARBA00012185"/>
    </source>
</evidence>
<evidence type="ECO:0000256" key="7">
    <source>
        <dbReference type="ARBA" id="ARBA00023125"/>
    </source>
</evidence>
<evidence type="ECO:0000256" key="8">
    <source>
        <dbReference type="ARBA" id="ARBA00049120"/>
    </source>
</evidence>
<organism evidence="11">
    <name type="scientific">viral metagenome</name>
    <dbReference type="NCBI Taxonomy" id="1070528"/>
    <lineage>
        <taxon>unclassified sequences</taxon>
        <taxon>metagenomes</taxon>
        <taxon>organismal metagenomes</taxon>
    </lineage>
</organism>
<evidence type="ECO:0000259" key="10">
    <source>
        <dbReference type="Pfam" id="PF01555"/>
    </source>
</evidence>
<dbReference type="GO" id="GO:0005737">
    <property type="term" value="C:cytoplasm"/>
    <property type="evidence" value="ECO:0007669"/>
    <property type="project" value="TreeGrafter"/>
</dbReference>
<name>A0A6H1ZFH5_9ZZZZ</name>
<dbReference type="InterPro" id="IPR002941">
    <property type="entry name" value="DNA_methylase_N4/N6"/>
</dbReference>
<dbReference type="PANTHER" id="PTHR13370">
    <property type="entry name" value="RNA METHYLASE-RELATED"/>
    <property type="match status" value="1"/>
</dbReference>
<dbReference type="InterPro" id="IPR029063">
    <property type="entry name" value="SAM-dependent_MTases_sf"/>
</dbReference>
<proteinExistence type="inferred from homology"/>
<dbReference type="GO" id="GO:0032259">
    <property type="term" value="P:methylation"/>
    <property type="evidence" value="ECO:0007669"/>
    <property type="project" value="UniProtKB-KW"/>
</dbReference>
<feature type="region of interest" description="Disordered" evidence="9">
    <location>
        <begin position="318"/>
        <end position="347"/>
    </location>
</feature>
<dbReference type="Pfam" id="PF01555">
    <property type="entry name" value="N6_N4_Mtase"/>
    <property type="match status" value="1"/>
</dbReference>
<protein>
    <recommendedName>
        <fullName evidence="2">site-specific DNA-methyltransferase (cytosine-N(4)-specific)</fullName>
        <ecNumber evidence="2">2.1.1.113</ecNumber>
    </recommendedName>
</protein>
<comment type="similarity">
    <text evidence="1">Belongs to the N(4)/N(6)-methyltransferase family. N(4) subfamily.</text>
</comment>
<gene>
    <name evidence="11" type="ORF">TM448A00373_0011</name>
    <name evidence="12" type="ORF">TM448B00195_0048</name>
</gene>
<dbReference type="Gene3D" id="3.40.50.150">
    <property type="entry name" value="Vaccinia Virus protein VP39"/>
    <property type="match status" value="1"/>
</dbReference>
<dbReference type="GO" id="GO:0015667">
    <property type="term" value="F:site-specific DNA-methyltransferase (cytosine-N4-specific) activity"/>
    <property type="evidence" value="ECO:0007669"/>
    <property type="project" value="UniProtKB-EC"/>
</dbReference>
<evidence type="ECO:0000256" key="4">
    <source>
        <dbReference type="ARBA" id="ARBA00022679"/>
    </source>
</evidence>
<dbReference type="InterPro" id="IPR017985">
    <property type="entry name" value="MeTrfase_CN4_CS"/>
</dbReference>
<keyword evidence="5" id="KW-0949">S-adenosyl-L-methionine</keyword>
<feature type="region of interest" description="Disordered" evidence="9">
    <location>
        <begin position="263"/>
        <end position="301"/>
    </location>
</feature>
<keyword evidence="4 11" id="KW-0808">Transferase</keyword>
<keyword evidence="6" id="KW-0680">Restriction system</keyword>
<dbReference type="GO" id="GO:0003677">
    <property type="term" value="F:DNA binding"/>
    <property type="evidence" value="ECO:0007669"/>
    <property type="project" value="UniProtKB-KW"/>
</dbReference>
<evidence type="ECO:0000256" key="5">
    <source>
        <dbReference type="ARBA" id="ARBA00022691"/>
    </source>
</evidence>
<dbReference type="SUPFAM" id="SSF53335">
    <property type="entry name" value="S-adenosyl-L-methionine-dependent methyltransferases"/>
    <property type="match status" value="1"/>
</dbReference>
<evidence type="ECO:0000313" key="12">
    <source>
        <dbReference type="EMBL" id="QJH94208.1"/>
    </source>
</evidence>
<dbReference type="CDD" id="cd02440">
    <property type="entry name" value="AdoMet_MTases"/>
    <property type="match status" value="1"/>
</dbReference>
<feature type="domain" description="DNA methylase N-4/N-6" evidence="10">
    <location>
        <begin position="29"/>
        <end position="475"/>
    </location>
</feature>
<sequence length="485" mass="55466">MYNLPDIINRVIEGDVLKTLKEIPDESCDMVITSPPYYGLRNYGVDGQIGLEETFEEFLKKILEITKEVKRVLKKEGTFFLNFGDCYGGSGMGRNGDGSPGKITSKIQKGNIGSITGKRLINWGGNVEKSTLTNPERQQEMGRSGNQKCMLMQPERLAIKMLDEQGWILRNKIKWAKQVLIKKENRTIGSVMPTSVKDRFNESGEELYFFVKSKKYYFDLDGVRMKNQVLGVTDFRQDDHHLGSGFIRTPELYKNSKYRGKFRGNDNVESFNNPRARTRRKSLDERLDDTKNKDTKSSRSYNMKKLLSEVRMGIKPNTGMVQNKVNDPRGNHEGGPGSWRDFKDNPENSFPKFQEKKVFQIYGDDLKGSRRSRVRDFQDNKEHLFTNINGKNLPTIWLIGSEPHNFQREFNVDTDHFATFPEALCEIPIKAGCPKNGIVLDIFSGSGTALVVAKKLGRQFIGIELNKKYIEISEKRLRATNTPLL</sequence>
<dbReference type="EMBL" id="MT144597">
    <property type="protein sequence ID" value="QJH94208.1"/>
    <property type="molecule type" value="Genomic_DNA"/>
</dbReference>
<dbReference type="PROSITE" id="PS00093">
    <property type="entry name" value="N4_MTASE"/>
    <property type="match status" value="1"/>
</dbReference>
<dbReference type="GO" id="GO:0009307">
    <property type="term" value="P:DNA restriction-modification system"/>
    <property type="evidence" value="ECO:0007669"/>
    <property type="project" value="UniProtKB-KW"/>
</dbReference>
<dbReference type="GO" id="GO:0008170">
    <property type="term" value="F:N-methyltransferase activity"/>
    <property type="evidence" value="ECO:0007669"/>
    <property type="project" value="InterPro"/>
</dbReference>